<comment type="similarity">
    <text evidence="8 9">Belongs to the TonB-dependent receptor family.</text>
</comment>
<dbReference type="InterPro" id="IPR008969">
    <property type="entry name" value="CarboxyPept-like_regulatory"/>
</dbReference>
<evidence type="ECO:0000256" key="9">
    <source>
        <dbReference type="RuleBase" id="RU003357"/>
    </source>
</evidence>
<evidence type="ECO:0000259" key="12">
    <source>
        <dbReference type="Pfam" id="PF00593"/>
    </source>
</evidence>
<evidence type="ECO:0000256" key="8">
    <source>
        <dbReference type="PROSITE-ProRule" id="PRU01360"/>
    </source>
</evidence>
<dbReference type="GO" id="GO:0009279">
    <property type="term" value="C:cell outer membrane"/>
    <property type="evidence" value="ECO:0007669"/>
    <property type="project" value="UniProtKB-SubCell"/>
</dbReference>
<evidence type="ECO:0000256" key="6">
    <source>
        <dbReference type="ARBA" id="ARBA00023136"/>
    </source>
</evidence>
<dbReference type="EMBL" id="CP120682">
    <property type="protein sequence ID" value="WKN36387.1"/>
    <property type="molecule type" value="Genomic_DNA"/>
</dbReference>
<feature type="domain" description="TonB-dependent receptor plug" evidence="13">
    <location>
        <begin position="117"/>
        <end position="243"/>
    </location>
</feature>
<dbReference type="InterPro" id="IPR039426">
    <property type="entry name" value="TonB-dep_rcpt-like"/>
</dbReference>
<reference evidence="14" key="2">
    <citation type="journal article" date="2024" name="Antonie Van Leeuwenhoek">
        <title>Roseihalotalea indica gen. nov., sp. nov., a halophilic Bacteroidetes from mesopelagic Southwest Indian Ocean with higher carbohydrate metabolic potential.</title>
        <authorList>
            <person name="Chen B."/>
            <person name="Zhang M."/>
            <person name="Lin D."/>
            <person name="Ye J."/>
            <person name="Tang K."/>
        </authorList>
    </citation>
    <scope>NUCLEOTIDE SEQUENCE</scope>
    <source>
        <strain evidence="14">TK19036</strain>
    </source>
</reference>
<keyword evidence="4 8" id="KW-0812">Transmembrane</keyword>
<keyword evidence="2 8" id="KW-0813">Transport</keyword>
<feature type="signal peptide" evidence="11">
    <location>
        <begin position="1"/>
        <end position="21"/>
    </location>
</feature>
<dbReference type="Pfam" id="PF07715">
    <property type="entry name" value="Plug"/>
    <property type="match status" value="1"/>
</dbReference>
<evidence type="ECO:0000256" key="7">
    <source>
        <dbReference type="ARBA" id="ARBA00023237"/>
    </source>
</evidence>
<dbReference type="PROSITE" id="PS52016">
    <property type="entry name" value="TONB_DEPENDENT_REC_3"/>
    <property type="match status" value="1"/>
</dbReference>
<dbReference type="Pfam" id="PF00593">
    <property type="entry name" value="TonB_dep_Rec_b-barrel"/>
    <property type="match status" value="1"/>
</dbReference>
<dbReference type="Gene3D" id="2.60.40.1120">
    <property type="entry name" value="Carboxypeptidase-like, regulatory domain"/>
    <property type="match status" value="1"/>
</dbReference>
<dbReference type="InterPro" id="IPR036942">
    <property type="entry name" value="Beta-barrel_TonB_sf"/>
</dbReference>
<feature type="chain" id="PRO_5041398919" evidence="11">
    <location>
        <begin position="22"/>
        <end position="1077"/>
    </location>
</feature>
<feature type="domain" description="TonB-dependent receptor-like beta-barrel" evidence="12">
    <location>
        <begin position="440"/>
        <end position="900"/>
    </location>
</feature>
<keyword evidence="11" id="KW-0732">Signal</keyword>
<evidence type="ECO:0000313" key="14">
    <source>
        <dbReference type="EMBL" id="WKN36387.1"/>
    </source>
</evidence>
<protein>
    <submittedName>
        <fullName evidence="14">SusC/RagA family TonB-linked outer membrane protein</fullName>
    </submittedName>
</protein>
<sequence length="1077" mass="118007">MRTIFTFIAVGWFLISSSAWAQETSVQGTITDESGSPLPGVNVIIQGTNVGTTSTIEGTYRITVPEGSDVLIYSYIGYNSVTEEIGNRSRIDVTMSEDIAQLGEVVVSALGFKQDKDQLGSTSSVVDAESVTRSGESGLINGLSGKAASVRIARSNGDPGAGSTIQIRGPNTITGSSDPLIIVDGVPISNSTVYGGGNGGNESAGVSQQSRLNDLNPNDIESIQVLKGASAASLWGSRAANGVIVITTKQGSAGKPKITYSTSYSIDQINTRHPLQNTYGQGSNGEYSPTDRSSWGDKIADRPGGADEVDQSGEYFAARDGTVYHPIINKNSRETYVDSNFDEVFQNGYFFQNDLSISGGTEKSTFFFSLGRLDQDGIIRNSYYDRTNIRLNNQTYFSDWLNMSARASYTSSNANRIQQNSNVAGLYLGLLRNAPDFDVSDYIGTYYDENGTASFNRHRSYRRPLGSNSNPTYNNPLWTALEQQSTTHVDRFIVNSDLNIEPNDWLTFTLRGGVDTYTDRRVYLFPIGTAGSDRVNGLFNEDVITESEFNFDAITRGTFDLTSGIDLTATVGWNYNDRQRRANFAQLSNFQADVKLPTTDLNSSNEVSSIENQKRFIRSNRLYTVLNFGFFDQVFFNASGTLEAASSVKGEFFYPSFDVAWQFTELDGLQNNEILSFGKLRASWGQVGVQPLPHRFQTLAEGGFTYSTYDDGLSISQFGGGFRVDDDKGNNGLTPEIKTEWELGTDLRFFGSRLGLAMTYYQNRIEDLLFQVATTPSSGFLSEYTNAGSMENRGFEAELDYDVVQTDDFNLNVYANFNNNENEVTSLQGTESVDLTTQSISSRAVESYPLGVLWGTRALRDDNGNFILDDNGFPSIAPTQGVIGDPNPDWRGGLGFRASYKGVRLNVLFEHSQGGDFAERTRFILQNFGTHADVGNEITLTQDLVNVAGDVIPAGTSVRANIRDYGAGPVLLDEAWYTGRGAGFGDGVMNEFAVSDATWTRLREVSLGYTLTSNWLQNTVKLSSVEFAVTGRNLVLWTDILGIDPEVNQFGVSNGFGIDYFTNPSTRSVLFSINITY</sequence>
<dbReference type="NCBIfam" id="TIGR04057">
    <property type="entry name" value="SusC_RagA_signa"/>
    <property type="match status" value="1"/>
</dbReference>
<dbReference type="Gene3D" id="2.170.130.10">
    <property type="entry name" value="TonB-dependent receptor, plug domain"/>
    <property type="match status" value="1"/>
</dbReference>
<feature type="compositionally biased region" description="Basic and acidic residues" evidence="10">
    <location>
        <begin position="294"/>
        <end position="305"/>
    </location>
</feature>
<dbReference type="InterPro" id="IPR037066">
    <property type="entry name" value="Plug_dom_sf"/>
</dbReference>
<dbReference type="Gene3D" id="2.40.170.20">
    <property type="entry name" value="TonB-dependent receptor, beta-barrel domain"/>
    <property type="match status" value="1"/>
</dbReference>
<dbReference type="NCBIfam" id="TIGR04056">
    <property type="entry name" value="OMP_RagA_SusC"/>
    <property type="match status" value="1"/>
</dbReference>
<evidence type="ECO:0000256" key="1">
    <source>
        <dbReference type="ARBA" id="ARBA00004571"/>
    </source>
</evidence>
<dbReference type="AlphaFoldDB" id="A0AA49JIR1"/>
<dbReference type="SUPFAM" id="SSF49464">
    <property type="entry name" value="Carboxypeptidase regulatory domain-like"/>
    <property type="match status" value="1"/>
</dbReference>
<organism evidence="14">
    <name type="scientific">Roseihalotalea indica</name>
    <dbReference type="NCBI Taxonomy" id="2867963"/>
    <lineage>
        <taxon>Bacteria</taxon>
        <taxon>Pseudomonadati</taxon>
        <taxon>Bacteroidota</taxon>
        <taxon>Cytophagia</taxon>
        <taxon>Cytophagales</taxon>
        <taxon>Catalimonadaceae</taxon>
        <taxon>Roseihalotalea</taxon>
    </lineage>
</organism>
<evidence type="ECO:0000256" key="4">
    <source>
        <dbReference type="ARBA" id="ARBA00022692"/>
    </source>
</evidence>
<dbReference type="Pfam" id="PF13715">
    <property type="entry name" value="CarbopepD_reg_2"/>
    <property type="match status" value="1"/>
</dbReference>
<keyword evidence="5 9" id="KW-0798">TonB box</keyword>
<dbReference type="InterPro" id="IPR012910">
    <property type="entry name" value="Plug_dom"/>
</dbReference>
<keyword evidence="6 8" id="KW-0472">Membrane</keyword>
<feature type="compositionally biased region" description="Polar residues" evidence="10">
    <location>
        <begin position="274"/>
        <end position="293"/>
    </location>
</feature>
<evidence type="ECO:0000256" key="10">
    <source>
        <dbReference type="SAM" id="MobiDB-lite"/>
    </source>
</evidence>
<accession>A0AA49JIR1</accession>
<evidence type="ECO:0000256" key="2">
    <source>
        <dbReference type="ARBA" id="ARBA00022448"/>
    </source>
</evidence>
<feature type="region of interest" description="Disordered" evidence="10">
    <location>
        <begin position="274"/>
        <end position="310"/>
    </location>
</feature>
<dbReference type="InterPro" id="IPR000531">
    <property type="entry name" value="Beta-barrel_TonB"/>
</dbReference>
<keyword evidence="3 8" id="KW-1134">Transmembrane beta strand</keyword>
<proteinExistence type="inferred from homology"/>
<keyword evidence="7 8" id="KW-0998">Cell outer membrane</keyword>
<gene>
    <name evidence="14" type="ORF">K4G66_28920</name>
</gene>
<evidence type="ECO:0000256" key="11">
    <source>
        <dbReference type="SAM" id="SignalP"/>
    </source>
</evidence>
<evidence type="ECO:0000256" key="5">
    <source>
        <dbReference type="ARBA" id="ARBA00023077"/>
    </source>
</evidence>
<dbReference type="InterPro" id="IPR023996">
    <property type="entry name" value="TonB-dep_OMP_SusC/RagA"/>
</dbReference>
<dbReference type="SUPFAM" id="SSF56935">
    <property type="entry name" value="Porins"/>
    <property type="match status" value="1"/>
</dbReference>
<dbReference type="InterPro" id="IPR023997">
    <property type="entry name" value="TonB-dep_OMP_SusC/RagA_CS"/>
</dbReference>
<name>A0AA49JIR1_9BACT</name>
<comment type="subcellular location">
    <subcellularLocation>
        <location evidence="1 8">Cell outer membrane</location>
        <topology evidence="1 8">Multi-pass membrane protein</topology>
    </subcellularLocation>
</comment>
<evidence type="ECO:0000259" key="13">
    <source>
        <dbReference type="Pfam" id="PF07715"/>
    </source>
</evidence>
<reference evidence="14" key="1">
    <citation type="journal article" date="2023" name="Comput. Struct. Biotechnol. J.">
        <title>Discovery of a novel marine Bacteroidetes with a rich repertoire of carbohydrate-active enzymes.</title>
        <authorList>
            <person name="Chen B."/>
            <person name="Liu G."/>
            <person name="Chen Q."/>
            <person name="Wang H."/>
            <person name="Liu L."/>
            <person name="Tang K."/>
        </authorList>
    </citation>
    <scope>NUCLEOTIDE SEQUENCE</scope>
    <source>
        <strain evidence="14">TK19036</strain>
    </source>
</reference>
<evidence type="ECO:0000256" key="3">
    <source>
        <dbReference type="ARBA" id="ARBA00022452"/>
    </source>
</evidence>